<name>A0AAD9ME41_9PEZI</name>
<feature type="region of interest" description="Disordered" evidence="1">
    <location>
        <begin position="258"/>
        <end position="280"/>
    </location>
</feature>
<dbReference type="Proteomes" id="UP001217918">
    <property type="component" value="Unassembled WGS sequence"/>
</dbReference>
<organism evidence="2 3">
    <name type="scientific">Phyllachora maydis</name>
    <dbReference type="NCBI Taxonomy" id="1825666"/>
    <lineage>
        <taxon>Eukaryota</taxon>
        <taxon>Fungi</taxon>
        <taxon>Dikarya</taxon>
        <taxon>Ascomycota</taxon>
        <taxon>Pezizomycotina</taxon>
        <taxon>Sordariomycetes</taxon>
        <taxon>Sordariomycetidae</taxon>
        <taxon>Phyllachorales</taxon>
        <taxon>Phyllachoraceae</taxon>
        <taxon>Phyllachora</taxon>
    </lineage>
</organism>
<dbReference type="AlphaFoldDB" id="A0AAD9ME41"/>
<evidence type="ECO:0008006" key="4">
    <source>
        <dbReference type="Google" id="ProtNLM"/>
    </source>
</evidence>
<protein>
    <recommendedName>
        <fullName evidence="4">Eisosome protein 1</fullName>
    </recommendedName>
</protein>
<dbReference type="GO" id="GO:0070941">
    <property type="term" value="P:eisosome assembly"/>
    <property type="evidence" value="ECO:0007669"/>
    <property type="project" value="TreeGrafter"/>
</dbReference>
<proteinExistence type="predicted"/>
<dbReference type="InterPro" id="IPR024527">
    <property type="entry name" value="Eisosome1"/>
</dbReference>
<feature type="compositionally biased region" description="Basic and acidic residues" evidence="1">
    <location>
        <begin position="495"/>
        <end position="559"/>
    </location>
</feature>
<evidence type="ECO:0000256" key="1">
    <source>
        <dbReference type="SAM" id="MobiDB-lite"/>
    </source>
</evidence>
<feature type="compositionally biased region" description="Basic and acidic residues" evidence="1">
    <location>
        <begin position="132"/>
        <end position="141"/>
    </location>
</feature>
<comment type="caution">
    <text evidence="2">The sequence shown here is derived from an EMBL/GenBank/DDBJ whole genome shotgun (WGS) entry which is preliminary data.</text>
</comment>
<feature type="compositionally biased region" description="Polar residues" evidence="1">
    <location>
        <begin position="632"/>
        <end position="645"/>
    </location>
</feature>
<dbReference type="EMBL" id="JAQQPM010000007">
    <property type="protein sequence ID" value="KAK2073739.1"/>
    <property type="molecule type" value="Genomic_DNA"/>
</dbReference>
<feature type="compositionally biased region" description="Basic and acidic residues" evidence="1">
    <location>
        <begin position="595"/>
        <end position="605"/>
    </location>
</feature>
<accession>A0AAD9ME41</accession>
<evidence type="ECO:0000313" key="3">
    <source>
        <dbReference type="Proteomes" id="UP001217918"/>
    </source>
</evidence>
<feature type="compositionally biased region" description="Low complexity" evidence="1">
    <location>
        <begin position="142"/>
        <end position="153"/>
    </location>
</feature>
<dbReference type="Pfam" id="PF12757">
    <property type="entry name" value="Eisosome1"/>
    <property type="match status" value="1"/>
</dbReference>
<feature type="region of interest" description="Disordered" evidence="1">
    <location>
        <begin position="495"/>
        <end position="725"/>
    </location>
</feature>
<keyword evidence="3" id="KW-1185">Reference proteome</keyword>
<evidence type="ECO:0000313" key="2">
    <source>
        <dbReference type="EMBL" id="KAK2073739.1"/>
    </source>
</evidence>
<dbReference type="PANTHER" id="PTHR28298:SF1">
    <property type="entry name" value="EISOSOME PROTEIN 1"/>
    <property type="match status" value="1"/>
</dbReference>
<dbReference type="PANTHER" id="PTHR28298">
    <property type="entry name" value="EISOSOME PROTEIN 1"/>
    <property type="match status" value="1"/>
</dbReference>
<feature type="region of interest" description="Disordered" evidence="1">
    <location>
        <begin position="47"/>
        <end position="76"/>
    </location>
</feature>
<feature type="region of interest" description="Disordered" evidence="1">
    <location>
        <begin position="131"/>
        <end position="167"/>
    </location>
</feature>
<sequence length="755" mass="82291">MTSLTLCGHHARESPCVLAWSVPLVRPHFAQSRSGSSDLTCNILKSGTTPSDAKGRVKPLMPPVGQSGRLRYADPRDLPSYPSVGLKKDDAAASAAASLGWANCKTFEHWKPDSSASASAAAALASDYKMATSREPERSDAGSKAAALAAGSAQRQHQPKSDLSPSAWGNSAANIAFKAKSSAATSLALSSATSNLGSIVSPENAGAVPFTNMGRAMFTSHPPVQSGVDEQRRADVLHASAVAMAKRMYTQQQRMIDSAKRSHHGRSSSFSRHGEVASDEETVQPMRFDNLQEAAYRLAQERLAKLHEEHQKNREFQEYYGSAVGTLVRRSKFGTIQRKLTRRRSASDGVLFAPSAADDEKASQRIRQQMSLFNTKLSQIDEQKRARDREALIAAAQRNVKAQLQGIDKRVFEETGRVAPSEQGSWEQRVQKAALLRAATSRDPNKGKIDIGGGKFMDTKAIDEIAAKKVQPLLDEINEKAEVERERQIALRMDEERRKSEAETEKQRQKEVAELLKKLKDENKEKDKARREELKKEERARKEQEKINKANTERALRGEEEVETAEGSDTTDKAVTAESPESKPRKMTLPFLKTKSKEDKEKANEKEDEEEKKGGSGGFIGGVTLARLKSGAKNNSTPSIENRSASMREVAMAGAASHRNPVGDELGETSYEMASRGRADDAASECAPSIVRSASSASSEENFYDAKRGSTMTSPTGTLSPPPATLGPTCVGTLGFRLGSGFITIFPRHVVQHVQ</sequence>
<gene>
    <name evidence="2" type="ORF">P8C59_007991</name>
</gene>
<reference evidence="2" key="1">
    <citation type="journal article" date="2023" name="Mol. Plant Microbe Interact.">
        <title>Elucidating the Obligate Nature and Biological Capacity of an Invasive Fungal Corn Pathogen.</title>
        <authorList>
            <person name="MacCready J.S."/>
            <person name="Roggenkamp E.M."/>
            <person name="Gdanetz K."/>
            <person name="Chilvers M.I."/>
        </authorList>
    </citation>
    <scope>NUCLEOTIDE SEQUENCE</scope>
    <source>
        <strain evidence="2">PM02</strain>
    </source>
</reference>
<feature type="compositionally biased region" description="Polar residues" evidence="1">
    <location>
        <begin position="710"/>
        <end position="719"/>
    </location>
</feature>